<name>A0A0F7VBJ2_TOXGV</name>
<evidence type="ECO:0000256" key="1">
    <source>
        <dbReference type="SAM" id="MobiDB-lite"/>
    </source>
</evidence>
<accession>A0A0F7VBJ2</accession>
<feature type="compositionally biased region" description="Basic and acidic residues" evidence="1">
    <location>
        <begin position="58"/>
        <end position="74"/>
    </location>
</feature>
<feature type="region of interest" description="Disordered" evidence="1">
    <location>
        <begin position="58"/>
        <end position="88"/>
    </location>
</feature>
<feature type="compositionally biased region" description="Polar residues" evidence="1">
    <location>
        <begin position="121"/>
        <end position="138"/>
    </location>
</feature>
<dbReference type="EMBL" id="LN714502">
    <property type="protein sequence ID" value="CEL77998.1"/>
    <property type="molecule type" value="Genomic_DNA"/>
</dbReference>
<reference evidence="2" key="1">
    <citation type="journal article" date="2015" name="PLoS ONE">
        <title>Comprehensive Evaluation of Toxoplasma gondii VEG and Neospora caninum LIV Genomes with Tachyzoite Stage Transcriptome and Proteome Defines Novel Transcript Features.</title>
        <authorList>
            <person name="Ramaprasad A."/>
            <person name="Mourier T."/>
            <person name="Naeem R."/>
            <person name="Malas T.B."/>
            <person name="Moussa E."/>
            <person name="Panigrahi A."/>
            <person name="Vermont S.J."/>
            <person name="Otto T.D."/>
            <person name="Wastling J."/>
            <person name="Pain A."/>
        </authorList>
    </citation>
    <scope>NUCLEOTIDE SEQUENCE</scope>
    <source>
        <strain evidence="2">VEG</strain>
    </source>
</reference>
<evidence type="ECO:0000313" key="2">
    <source>
        <dbReference type="EMBL" id="CEL77998.1"/>
    </source>
</evidence>
<proteinExistence type="predicted"/>
<feature type="region of interest" description="Disordered" evidence="1">
    <location>
        <begin position="121"/>
        <end position="175"/>
    </location>
</feature>
<sequence length="257" mass="28684">MRLKLLENGSCGVDSAAQFFAVLGSRRSSDSQQTPALPEIDPHGVCVEVKGSARVRPEGIGCRRQEGEDRRREGSFSPFLSRPASRRKAAVSLPGDDAALFPPFSPVACMQREKDSFFSTFQKNAQSSPKRRSPSGSDSAFPEGMPVLAKHKRSPPSAVAREEGETASDEEELRSATPVLLQKRMRFSPASSLWRAVSRAFLPPSFRPWKDRERAWWTRTANSGCVSSDAHGSRKRQRSRRIAVTCHCRQFDIYMKR</sequence>
<dbReference type="AlphaFoldDB" id="A0A0F7VBJ2"/>
<gene>
    <name evidence="2" type="ORF">BN1205_007480</name>
</gene>
<organism evidence="2">
    <name type="scientific">Toxoplasma gondii (strain ATCC 50861 / VEG)</name>
    <dbReference type="NCBI Taxonomy" id="432359"/>
    <lineage>
        <taxon>Eukaryota</taxon>
        <taxon>Sar</taxon>
        <taxon>Alveolata</taxon>
        <taxon>Apicomplexa</taxon>
        <taxon>Conoidasida</taxon>
        <taxon>Coccidia</taxon>
        <taxon>Eucoccidiorida</taxon>
        <taxon>Eimeriorina</taxon>
        <taxon>Sarcocystidae</taxon>
        <taxon>Toxoplasma</taxon>
    </lineage>
</organism>
<protein>
    <submittedName>
        <fullName evidence="2">Uncharacterized protein</fullName>
    </submittedName>
</protein>